<dbReference type="AlphaFoldDB" id="A0A7R8URK2"/>
<evidence type="ECO:0000313" key="3">
    <source>
        <dbReference type="Proteomes" id="UP000594454"/>
    </source>
</evidence>
<feature type="compositionally biased region" description="Low complexity" evidence="1">
    <location>
        <begin position="51"/>
        <end position="72"/>
    </location>
</feature>
<accession>A0A7R8URK2</accession>
<dbReference type="InParanoid" id="A0A7R8URK2"/>
<feature type="region of interest" description="Disordered" evidence="1">
    <location>
        <begin position="1"/>
        <end position="79"/>
    </location>
</feature>
<name>A0A7R8URK2_HERIL</name>
<organism evidence="2 3">
    <name type="scientific">Hermetia illucens</name>
    <name type="common">Black soldier fly</name>
    <dbReference type="NCBI Taxonomy" id="343691"/>
    <lineage>
        <taxon>Eukaryota</taxon>
        <taxon>Metazoa</taxon>
        <taxon>Ecdysozoa</taxon>
        <taxon>Arthropoda</taxon>
        <taxon>Hexapoda</taxon>
        <taxon>Insecta</taxon>
        <taxon>Pterygota</taxon>
        <taxon>Neoptera</taxon>
        <taxon>Endopterygota</taxon>
        <taxon>Diptera</taxon>
        <taxon>Brachycera</taxon>
        <taxon>Stratiomyomorpha</taxon>
        <taxon>Stratiomyidae</taxon>
        <taxon>Hermetiinae</taxon>
        <taxon>Hermetia</taxon>
    </lineage>
</organism>
<gene>
    <name evidence="2" type="ORF">HERILL_LOCUS8289</name>
</gene>
<evidence type="ECO:0000313" key="2">
    <source>
        <dbReference type="EMBL" id="CAD7085445.1"/>
    </source>
</evidence>
<sequence length="179" mass="20228">MENKQTVHGNKAKPKKLKCQELVPVDIPPPLPKLRENLILNQRQHQRQRQRVSSGAGTKSKTSTTSSTPTTPQLEFQSNFVSPVTENVDNENGGAINDIFQWIKEQGSSHAQQQQFTCNLRNINIFIRLSRIFSKRIINSHKLSIINNIYTFTNQSLSNGTINATTSQPSPQKITNLYD</sequence>
<evidence type="ECO:0000256" key="1">
    <source>
        <dbReference type="SAM" id="MobiDB-lite"/>
    </source>
</evidence>
<protein>
    <submittedName>
        <fullName evidence="2">Uncharacterized protein</fullName>
    </submittedName>
</protein>
<dbReference type="EMBL" id="LR899011">
    <property type="protein sequence ID" value="CAD7085445.1"/>
    <property type="molecule type" value="Genomic_DNA"/>
</dbReference>
<dbReference type="Proteomes" id="UP000594454">
    <property type="component" value="Chromosome 3"/>
</dbReference>
<proteinExistence type="predicted"/>
<keyword evidence="3" id="KW-1185">Reference proteome</keyword>
<reference evidence="2 3" key="1">
    <citation type="submission" date="2020-11" db="EMBL/GenBank/DDBJ databases">
        <authorList>
            <person name="Wallbank WR R."/>
            <person name="Pardo Diaz C."/>
            <person name="Kozak K."/>
            <person name="Martin S."/>
            <person name="Jiggins C."/>
            <person name="Moest M."/>
            <person name="Warren A I."/>
            <person name="Generalovic N T."/>
            <person name="Byers J.R.P. K."/>
            <person name="Montejo-Kovacevich G."/>
            <person name="Yen C E."/>
        </authorList>
    </citation>
    <scope>NUCLEOTIDE SEQUENCE [LARGE SCALE GENOMIC DNA]</scope>
</reference>